<sequence>MATEGTRTVHAEEKRRAAMSDDAMGDEVYQPPRFDSQDNPNDLDMEDALDEPGLDEALDTGYSPPERPFVVNHEGTTAQEQHDRESLAHRLSLELPDVCAPDGDGIGDLPDGAGEPYDDQVGEERAGRIVSFDEGFWRGGGSNDVVARDVGIDGGAASAEEAAVHIAHDVGGAVEGEL</sequence>
<feature type="region of interest" description="Disordered" evidence="1">
    <location>
        <begin position="99"/>
        <end position="119"/>
    </location>
</feature>
<accession>B5BR98</accession>
<feature type="domain" description="DUF5709" evidence="2">
    <location>
        <begin position="120"/>
        <end position="169"/>
    </location>
</feature>
<protein>
    <recommendedName>
        <fullName evidence="2">DUF5709 domain-containing protein</fullName>
    </recommendedName>
</protein>
<organism evidence="3">
    <name type="scientific">Streptomyces noursei</name>
    <name type="common">Streptomyces albulus</name>
    <dbReference type="NCBI Taxonomy" id="1971"/>
    <lineage>
        <taxon>Bacteria</taxon>
        <taxon>Bacillati</taxon>
        <taxon>Actinomycetota</taxon>
        <taxon>Actinomycetes</taxon>
        <taxon>Kitasatosporales</taxon>
        <taxon>Streptomycetaceae</taxon>
        <taxon>Streptomyces</taxon>
    </lineage>
</organism>
<dbReference type="AlphaFoldDB" id="B5BR98"/>
<evidence type="ECO:0000259" key="2">
    <source>
        <dbReference type="Pfam" id="PF18970"/>
    </source>
</evidence>
<proteinExistence type="predicted"/>
<name>B5BR98_STRNR</name>
<dbReference type="InterPro" id="IPR043763">
    <property type="entry name" value="DUF5709"/>
</dbReference>
<feature type="compositionally biased region" description="Acidic residues" evidence="1">
    <location>
        <begin position="41"/>
        <end position="58"/>
    </location>
</feature>
<feature type="region of interest" description="Disordered" evidence="1">
    <location>
        <begin position="1"/>
        <end position="70"/>
    </location>
</feature>
<dbReference type="EMBL" id="AB385841">
    <property type="protein sequence ID" value="BAG68867.1"/>
    <property type="molecule type" value="Genomic_DNA"/>
</dbReference>
<feature type="compositionally biased region" description="Basic and acidic residues" evidence="1">
    <location>
        <begin position="7"/>
        <end position="19"/>
    </location>
</feature>
<reference evidence="3" key="1">
    <citation type="journal article" date="2008" name="Nat. Chem. Biol.">
        <title>Epsilon-poly-L-lysine dispersity is controlled by a highly unusual nonribosomal peptide synthetase.</title>
        <authorList>
            <person name="Yamanaka K."/>
            <person name="Maruyama C."/>
            <person name="Takagi H."/>
            <person name="Hamano Y."/>
        </authorList>
    </citation>
    <scope>NUCLEOTIDE SEQUENCE</scope>
</reference>
<evidence type="ECO:0000313" key="3">
    <source>
        <dbReference type="EMBL" id="BAG68867.1"/>
    </source>
</evidence>
<feature type="compositionally biased region" description="Low complexity" evidence="1">
    <location>
        <begin position="100"/>
        <end position="114"/>
    </location>
</feature>
<evidence type="ECO:0000256" key="1">
    <source>
        <dbReference type="SAM" id="MobiDB-lite"/>
    </source>
</evidence>
<dbReference type="Pfam" id="PF18970">
    <property type="entry name" value="DUF5709"/>
    <property type="match status" value="1"/>
</dbReference>